<dbReference type="InterPro" id="IPR019587">
    <property type="entry name" value="Polyketide_cyclase/dehydratase"/>
</dbReference>
<accession>A0ABT5T7Q1</accession>
<proteinExistence type="predicted"/>
<dbReference type="PANTHER" id="PTHR36166:SF1">
    <property type="entry name" value="SRPBCC DOMAIN-CONTAINING PROTEIN"/>
    <property type="match status" value="1"/>
</dbReference>
<reference evidence="2" key="1">
    <citation type="submission" date="2023-02" db="EMBL/GenBank/DDBJ databases">
        <title>Description of Roseinatronobacter alkalisoli sp. nov., an alkaliphilic bacerium isolated from soda soil.</title>
        <authorList>
            <person name="Wei W."/>
        </authorList>
    </citation>
    <scope>NUCLEOTIDE SEQUENCE</scope>
    <source>
        <strain evidence="2">HJB301</strain>
    </source>
</reference>
<dbReference type="CDD" id="cd07822">
    <property type="entry name" value="SRPBCC_4"/>
    <property type="match status" value="1"/>
</dbReference>
<dbReference type="RefSeq" id="WP_274351690.1">
    <property type="nucleotide sequence ID" value="NZ_JAQZSM010000005.1"/>
</dbReference>
<dbReference type="Gene3D" id="3.30.530.20">
    <property type="match status" value="1"/>
</dbReference>
<evidence type="ECO:0000313" key="2">
    <source>
        <dbReference type="EMBL" id="MDD7971001.1"/>
    </source>
</evidence>
<evidence type="ECO:0000313" key="3">
    <source>
        <dbReference type="Proteomes" id="UP001431784"/>
    </source>
</evidence>
<feature type="chain" id="PRO_5045525945" evidence="1">
    <location>
        <begin position="23"/>
        <end position="180"/>
    </location>
</feature>
<dbReference type="SUPFAM" id="SSF55961">
    <property type="entry name" value="Bet v1-like"/>
    <property type="match status" value="1"/>
</dbReference>
<dbReference type="Proteomes" id="UP001431784">
    <property type="component" value="Unassembled WGS sequence"/>
</dbReference>
<protein>
    <submittedName>
        <fullName evidence="2">SRPBCC domain-containing protein</fullName>
    </submittedName>
</protein>
<dbReference type="PANTHER" id="PTHR36166">
    <property type="entry name" value="CHROMOSOME 9, WHOLE GENOME SHOTGUN SEQUENCE"/>
    <property type="match status" value="1"/>
</dbReference>
<dbReference type="InterPro" id="IPR023393">
    <property type="entry name" value="START-like_dom_sf"/>
</dbReference>
<keyword evidence="3" id="KW-1185">Reference proteome</keyword>
<evidence type="ECO:0000256" key="1">
    <source>
        <dbReference type="SAM" id="SignalP"/>
    </source>
</evidence>
<keyword evidence="1" id="KW-0732">Signal</keyword>
<organism evidence="2 3">
    <name type="scientific">Roseinatronobacter alkalisoli</name>
    <dbReference type="NCBI Taxonomy" id="3028235"/>
    <lineage>
        <taxon>Bacteria</taxon>
        <taxon>Pseudomonadati</taxon>
        <taxon>Pseudomonadota</taxon>
        <taxon>Alphaproteobacteria</taxon>
        <taxon>Rhodobacterales</taxon>
        <taxon>Paracoccaceae</taxon>
        <taxon>Roseinatronobacter</taxon>
    </lineage>
</organism>
<sequence length="180" mass="19839">MTMLFVAVVAVLIGFCAALAFAPRDGFETGVTINAPPDLVWALLTDPVAHVAWNPIMHAVAGQFVQGARLRLTMRTPSGGKMTFRPHVLVADPGRELRWLGRLAFPRLFDGQHYFRLIAEDGGTRLIHGECFRGVLLWVMDVQQFRPAFDAVNAGLKAHAELAHSEERALPDSDRVTNTP</sequence>
<gene>
    <name evidence="2" type="ORF">PUT78_07810</name>
</gene>
<dbReference type="Pfam" id="PF10604">
    <property type="entry name" value="Polyketide_cyc2"/>
    <property type="match status" value="1"/>
</dbReference>
<comment type="caution">
    <text evidence="2">The sequence shown here is derived from an EMBL/GenBank/DDBJ whole genome shotgun (WGS) entry which is preliminary data.</text>
</comment>
<name>A0ABT5T7Q1_9RHOB</name>
<dbReference type="EMBL" id="JAQZSM010000005">
    <property type="protein sequence ID" value="MDD7971001.1"/>
    <property type="molecule type" value="Genomic_DNA"/>
</dbReference>
<feature type="signal peptide" evidence="1">
    <location>
        <begin position="1"/>
        <end position="22"/>
    </location>
</feature>